<proteinExistence type="predicted"/>
<dbReference type="EMBL" id="JAIQCJ010002089">
    <property type="protein sequence ID" value="KAJ8782930.1"/>
    <property type="molecule type" value="Genomic_DNA"/>
</dbReference>
<dbReference type="AlphaFoldDB" id="A0AB34GWB8"/>
<comment type="caution">
    <text evidence="1">The sequence shown here is derived from an EMBL/GenBank/DDBJ whole genome shotgun (WGS) entry which is preliminary data.</text>
</comment>
<evidence type="ECO:0000313" key="1">
    <source>
        <dbReference type="EMBL" id="KAJ8782930.1"/>
    </source>
</evidence>
<name>A0AB34GWB8_ESCRO</name>
<keyword evidence="2" id="KW-1185">Reference proteome</keyword>
<protein>
    <submittedName>
        <fullName evidence="1">Uncharacterized protein</fullName>
    </submittedName>
</protein>
<reference evidence="1 2" key="1">
    <citation type="submission" date="2022-11" db="EMBL/GenBank/DDBJ databases">
        <title>Whole genome sequence of Eschrichtius robustus ER-17-0199.</title>
        <authorList>
            <person name="Bruniche-Olsen A."/>
            <person name="Black A.N."/>
            <person name="Fields C.J."/>
            <person name="Walden K."/>
            <person name="Dewoody J.A."/>
        </authorList>
    </citation>
    <scope>NUCLEOTIDE SEQUENCE [LARGE SCALE GENOMIC DNA]</scope>
    <source>
        <strain evidence="1">ER-17-0199</strain>
        <tissue evidence="1">Blubber</tissue>
    </source>
</reference>
<accession>A0AB34GWB8</accession>
<evidence type="ECO:0000313" key="2">
    <source>
        <dbReference type="Proteomes" id="UP001159641"/>
    </source>
</evidence>
<dbReference type="Proteomes" id="UP001159641">
    <property type="component" value="Unassembled WGS sequence"/>
</dbReference>
<organism evidence="1 2">
    <name type="scientific">Eschrichtius robustus</name>
    <name type="common">California gray whale</name>
    <name type="synonym">Eschrichtius gibbosus</name>
    <dbReference type="NCBI Taxonomy" id="9764"/>
    <lineage>
        <taxon>Eukaryota</taxon>
        <taxon>Metazoa</taxon>
        <taxon>Chordata</taxon>
        <taxon>Craniata</taxon>
        <taxon>Vertebrata</taxon>
        <taxon>Euteleostomi</taxon>
        <taxon>Mammalia</taxon>
        <taxon>Eutheria</taxon>
        <taxon>Laurasiatheria</taxon>
        <taxon>Artiodactyla</taxon>
        <taxon>Whippomorpha</taxon>
        <taxon>Cetacea</taxon>
        <taxon>Mysticeti</taxon>
        <taxon>Eschrichtiidae</taxon>
        <taxon>Eschrichtius</taxon>
    </lineage>
</organism>
<sequence length="90" mass="9322">MGLFALRHVGSSRTRARTRVPCTGRRILSLCATREALAWAPGGRAPAVVAHGLQSAGSAAVAHGLSRSAARGILPDQGSNPCPLHWQADS</sequence>
<gene>
    <name evidence="1" type="ORF">J1605_009538</name>
</gene>